<feature type="transmembrane region" description="Helical" evidence="1">
    <location>
        <begin position="509"/>
        <end position="533"/>
    </location>
</feature>
<keyword evidence="1" id="KW-0472">Membrane</keyword>
<dbReference type="AlphaFoldDB" id="A0A1M6JMN9"/>
<keyword evidence="1" id="KW-0812">Transmembrane</keyword>
<dbReference type="Proteomes" id="UP000242497">
    <property type="component" value="Unassembled WGS sequence"/>
</dbReference>
<dbReference type="RefSeq" id="WP_072886493.1">
    <property type="nucleotide sequence ID" value="NZ_FRAE01000005.1"/>
</dbReference>
<dbReference type="OrthoDB" id="268207at2"/>
<feature type="transmembrane region" description="Helical" evidence="1">
    <location>
        <begin position="424"/>
        <end position="441"/>
    </location>
</feature>
<evidence type="ECO:0000259" key="2">
    <source>
        <dbReference type="Pfam" id="PF07885"/>
    </source>
</evidence>
<feature type="transmembrane region" description="Helical" evidence="1">
    <location>
        <begin position="486"/>
        <end position="503"/>
    </location>
</feature>
<keyword evidence="1" id="KW-1133">Transmembrane helix</keyword>
<gene>
    <name evidence="3" type="ORF">SAMN02744037_00141</name>
</gene>
<reference evidence="4" key="1">
    <citation type="submission" date="2016-11" db="EMBL/GenBank/DDBJ databases">
        <authorList>
            <person name="Varghese N."/>
            <person name="Submissions S."/>
        </authorList>
    </citation>
    <scope>NUCLEOTIDE SEQUENCE [LARGE SCALE GENOMIC DNA]</scope>
    <source>
        <strain evidence="4">DSM 15518</strain>
    </source>
</reference>
<evidence type="ECO:0000256" key="1">
    <source>
        <dbReference type="SAM" id="Phobius"/>
    </source>
</evidence>
<protein>
    <submittedName>
        <fullName evidence="3">Ion channel</fullName>
    </submittedName>
</protein>
<evidence type="ECO:0000313" key="3">
    <source>
        <dbReference type="EMBL" id="SHJ47938.1"/>
    </source>
</evidence>
<dbReference type="EMBL" id="FRAE01000005">
    <property type="protein sequence ID" value="SHJ47938.1"/>
    <property type="molecule type" value="Genomic_DNA"/>
</dbReference>
<name>A0A1M6JMN9_9FIRM</name>
<keyword evidence="4" id="KW-1185">Reference proteome</keyword>
<dbReference type="InterPro" id="IPR013099">
    <property type="entry name" value="K_chnl_dom"/>
</dbReference>
<dbReference type="Gene3D" id="1.10.287.70">
    <property type="match status" value="1"/>
</dbReference>
<dbReference type="Pfam" id="PF07885">
    <property type="entry name" value="Ion_trans_2"/>
    <property type="match status" value="1"/>
</dbReference>
<proteinExistence type="predicted"/>
<evidence type="ECO:0000313" key="4">
    <source>
        <dbReference type="Proteomes" id="UP000242497"/>
    </source>
</evidence>
<accession>A0A1M6JMN9</accession>
<feature type="domain" description="Potassium channel" evidence="2">
    <location>
        <begin position="477"/>
        <end position="536"/>
    </location>
</feature>
<dbReference type="STRING" id="1123349.SAMN02744037_00141"/>
<dbReference type="SUPFAM" id="SSF81324">
    <property type="entry name" value="Voltage-gated potassium channels"/>
    <property type="match status" value="1"/>
</dbReference>
<sequence length="539" mass="64614">MYLAKEKHIYKYSDIDKNLINSKELLNEDFIYIESNKEDENIKFKYYILRNKEEVNEFLQKYGGTNKTCNKNIGAIITSDYIIDESNAFITSHLKICNLIFLEDFILKKSIYVDIFENEYYVGFRNCIFNDISFYNLTFKTELYFKNCIFKDTLVFRKCEFEYGIAFKECDFCLKKDCKLENYINFDDSKFKDDVTFKECIFEIKMSFKNTIYEKKFEIIDSLFQKELDFYKATFQKELNFINITLNSLCNFTEATIKSFSRFKDIKLNDNSILNFSNSNFYEWVDLKLDYEEKVKGKIIFYRTNFHGKCYLDYEMLEKDKFKVFILDKDINIYESYLKNNIDSLNKANKWTLFYASQIYKENGKLEPYLCTYYLYKKYERLEKRELVKNMSFSKEKFFKQVDLIMSCIIEKTTKYFTSWKRNLISIGLVILCSFFIYCLFPNHLEYNESAIASKNTFSLLYDYYEKNQLNLLFSKFLEKNTWCKLGNILYFSIITFTTIGYGDISPQYIIKLIAGFEGLIGIFLSSAFLVSLSKKFLE</sequence>
<organism evidence="3 4">
    <name type="scientific">Tepidibacter formicigenes DSM 15518</name>
    <dbReference type="NCBI Taxonomy" id="1123349"/>
    <lineage>
        <taxon>Bacteria</taxon>
        <taxon>Bacillati</taxon>
        <taxon>Bacillota</taxon>
        <taxon>Clostridia</taxon>
        <taxon>Peptostreptococcales</taxon>
        <taxon>Peptostreptococcaceae</taxon>
        <taxon>Tepidibacter</taxon>
    </lineage>
</organism>